<protein>
    <submittedName>
        <fullName evidence="2">Sulfite reductase [NADPH] flavoprotein, alpha-component</fullName>
    </submittedName>
</protein>
<organism evidence="2 3">
    <name type="scientific">Meiothermus luteus</name>
    <dbReference type="NCBI Taxonomy" id="2026184"/>
    <lineage>
        <taxon>Bacteria</taxon>
        <taxon>Thermotogati</taxon>
        <taxon>Deinococcota</taxon>
        <taxon>Deinococci</taxon>
        <taxon>Thermales</taxon>
        <taxon>Thermaceae</taxon>
        <taxon>Meiothermus</taxon>
    </lineage>
</organism>
<gene>
    <name evidence="2" type="ORF">Mlute_01031</name>
</gene>
<sequence>MWIVVGTQTLGALEVAERLQGCLGRLGCSSRLVFAEAVGPAELAREERAVFCLSTWRWVLRPKEPADLLPQGAAWLYERLCRERPDLSRLRYAVCALGERAYGPYFCKAGSIYTQLLGWLGARPLQGRLELASPVDGWEELGDWAVALAANLGQGVRP</sequence>
<dbReference type="RefSeq" id="WP_182482480.1">
    <property type="nucleotide sequence ID" value="NZ_QWKZ01000024.1"/>
</dbReference>
<name>A0A399EUQ6_9DEIN</name>
<evidence type="ECO:0000259" key="1">
    <source>
        <dbReference type="PROSITE" id="PS50902"/>
    </source>
</evidence>
<evidence type="ECO:0000313" key="2">
    <source>
        <dbReference type="EMBL" id="RIH87216.1"/>
    </source>
</evidence>
<dbReference type="AlphaFoldDB" id="A0A399EUQ6"/>
<accession>A0A399EUQ6</accession>
<keyword evidence="3" id="KW-1185">Reference proteome</keyword>
<dbReference type="InterPro" id="IPR008254">
    <property type="entry name" value="Flavodoxin/NO_synth"/>
</dbReference>
<comment type="caution">
    <text evidence="2">The sequence shown here is derived from an EMBL/GenBank/DDBJ whole genome shotgun (WGS) entry which is preliminary data.</text>
</comment>
<proteinExistence type="predicted"/>
<dbReference type="InterPro" id="IPR029039">
    <property type="entry name" value="Flavoprotein-like_sf"/>
</dbReference>
<dbReference type="PROSITE" id="PS50902">
    <property type="entry name" value="FLAVODOXIN_LIKE"/>
    <property type="match status" value="1"/>
</dbReference>
<dbReference type="Gene3D" id="3.40.50.360">
    <property type="match status" value="1"/>
</dbReference>
<evidence type="ECO:0000313" key="3">
    <source>
        <dbReference type="Proteomes" id="UP000265800"/>
    </source>
</evidence>
<dbReference type="Proteomes" id="UP000265800">
    <property type="component" value="Unassembled WGS sequence"/>
</dbReference>
<reference evidence="2 3" key="1">
    <citation type="submission" date="2018-08" db="EMBL/GenBank/DDBJ databases">
        <title>Meiothermus luteus KCTC 52599 genome sequencing project.</title>
        <authorList>
            <person name="Da Costa M.S."/>
            <person name="Albuquerque L."/>
            <person name="Raposo P."/>
            <person name="Froufe H.J.C."/>
            <person name="Barroso C.S."/>
            <person name="Egas C."/>
        </authorList>
    </citation>
    <scope>NUCLEOTIDE SEQUENCE [LARGE SCALE GENOMIC DNA]</scope>
    <source>
        <strain evidence="2 3">KCTC 52599</strain>
    </source>
</reference>
<dbReference type="GO" id="GO:0010181">
    <property type="term" value="F:FMN binding"/>
    <property type="evidence" value="ECO:0007669"/>
    <property type="project" value="InterPro"/>
</dbReference>
<dbReference type="EMBL" id="QWKZ01000024">
    <property type="protein sequence ID" value="RIH87216.1"/>
    <property type="molecule type" value="Genomic_DNA"/>
</dbReference>
<dbReference type="SUPFAM" id="SSF52218">
    <property type="entry name" value="Flavoproteins"/>
    <property type="match status" value="1"/>
</dbReference>
<feature type="domain" description="Flavodoxin-like" evidence="1">
    <location>
        <begin position="1"/>
        <end position="149"/>
    </location>
</feature>
<dbReference type="Pfam" id="PF00258">
    <property type="entry name" value="Flavodoxin_1"/>
    <property type="match status" value="1"/>
</dbReference>